<dbReference type="PANTHER" id="PTHR40758">
    <property type="entry name" value="CONSERVED PROTEIN"/>
    <property type="match status" value="1"/>
</dbReference>
<dbReference type="InterPro" id="IPR010872">
    <property type="entry name" value="MDMPI_C-term_domain"/>
</dbReference>
<dbReference type="AlphaFoldDB" id="A0A8J3PJJ5"/>
<keyword evidence="4" id="KW-1185">Reference proteome</keyword>
<dbReference type="GO" id="GO:0046872">
    <property type="term" value="F:metal ion binding"/>
    <property type="evidence" value="ECO:0007669"/>
    <property type="project" value="InterPro"/>
</dbReference>
<evidence type="ECO:0000313" key="4">
    <source>
        <dbReference type="Proteomes" id="UP000653674"/>
    </source>
</evidence>
<accession>A0A8J3PJJ5</accession>
<feature type="domain" description="MDMPI C-terminal" evidence="1">
    <location>
        <begin position="150"/>
        <end position="248"/>
    </location>
</feature>
<dbReference type="NCBIfam" id="TIGR03083">
    <property type="entry name" value="maleylpyruvate isomerase family mycothiol-dependent enzyme"/>
    <property type="match status" value="1"/>
</dbReference>
<proteinExistence type="predicted"/>
<evidence type="ECO:0000259" key="2">
    <source>
        <dbReference type="Pfam" id="PF11716"/>
    </source>
</evidence>
<feature type="domain" description="Mycothiol-dependent maleylpyruvate isomerase metal-binding" evidence="2">
    <location>
        <begin position="15"/>
        <end position="137"/>
    </location>
</feature>
<dbReference type="GO" id="GO:0005886">
    <property type="term" value="C:plasma membrane"/>
    <property type="evidence" value="ECO:0007669"/>
    <property type="project" value="TreeGrafter"/>
</dbReference>
<dbReference type="InterPro" id="IPR034660">
    <property type="entry name" value="DinB/YfiT-like"/>
</dbReference>
<protein>
    <recommendedName>
        <fullName evidence="5">TIGR03083 family protein</fullName>
    </recommendedName>
</protein>
<dbReference type="EMBL" id="BONU01000003">
    <property type="protein sequence ID" value="GIG72361.1"/>
    <property type="molecule type" value="Genomic_DNA"/>
</dbReference>
<dbReference type="Pfam" id="PF11716">
    <property type="entry name" value="MDMPI_N"/>
    <property type="match status" value="1"/>
</dbReference>
<organism evidence="3 4">
    <name type="scientific">Planosporangium flavigriseum</name>
    <dbReference type="NCBI Taxonomy" id="373681"/>
    <lineage>
        <taxon>Bacteria</taxon>
        <taxon>Bacillati</taxon>
        <taxon>Actinomycetota</taxon>
        <taxon>Actinomycetes</taxon>
        <taxon>Micromonosporales</taxon>
        <taxon>Micromonosporaceae</taxon>
        <taxon>Planosporangium</taxon>
    </lineage>
</organism>
<sequence length="253" mass="27632">MGKPHFNKEFWVAGLRAEGAAFRAAVGQEGVLTAPVPSCPDWTIEDLVRHLGGVYRWVAGHVGRGTTGHPGQLDVSDTPTGPAVLSWWDDQFAKTLKLLDWLDPALPAWNWAPQPKKAEFWHRRLAHETAVHRWDAQIAVGLSEPIEAKLAADGITEVLDSWLPAGRRRGPLDRHGVIALRATDLAEVWNVRLRGEGIALLDTDTLLDHDHHNERAVACGTASDLLLALYGRVPFEVLDTAGDGSLLAALRTG</sequence>
<evidence type="ECO:0000313" key="3">
    <source>
        <dbReference type="EMBL" id="GIG72361.1"/>
    </source>
</evidence>
<dbReference type="RefSeq" id="WP_168072847.1">
    <property type="nucleotide sequence ID" value="NZ_BAAAQJ010000008.1"/>
</dbReference>
<gene>
    <name evidence="3" type="ORF">Pfl04_07650</name>
</gene>
<evidence type="ECO:0000259" key="1">
    <source>
        <dbReference type="Pfam" id="PF07398"/>
    </source>
</evidence>
<dbReference type="InterPro" id="IPR017517">
    <property type="entry name" value="Maleyloyr_isom"/>
</dbReference>
<dbReference type="Pfam" id="PF07398">
    <property type="entry name" value="MDMPI_C"/>
    <property type="match status" value="1"/>
</dbReference>
<dbReference type="PANTHER" id="PTHR40758:SF1">
    <property type="entry name" value="CONSERVED PROTEIN"/>
    <property type="match status" value="1"/>
</dbReference>
<name>A0A8J3PJJ5_9ACTN</name>
<dbReference type="SUPFAM" id="SSF109854">
    <property type="entry name" value="DinB/YfiT-like putative metalloenzymes"/>
    <property type="match status" value="1"/>
</dbReference>
<comment type="caution">
    <text evidence="3">The sequence shown here is derived from an EMBL/GenBank/DDBJ whole genome shotgun (WGS) entry which is preliminary data.</text>
</comment>
<reference evidence="3" key="1">
    <citation type="submission" date="2021-01" db="EMBL/GenBank/DDBJ databases">
        <title>Whole genome shotgun sequence of Planosporangium flavigriseum NBRC 105377.</title>
        <authorList>
            <person name="Komaki H."/>
            <person name="Tamura T."/>
        </authorList>
    </citation>
    <scope>NUCLEOTIDE SEQUENCE</scope>
    <source>
        <strain evidence="3">NBRC 105377</strain>
    </source>
</reference>
<dbReference type="InterPro" id="IPR024344">
    <property type="entry name" value="MDMPI_metal-binding"/>
</dbReference>
<dbReference type="Proteomes" id="UP000653674">
    <property type="component" value="Unassembled WGS sequence"/>
</dbReference>
<evidence type="ECO:0008006" key="5">
    <source>
        <dbReference type="Google" id="ProtNLM"/>
    </source>
</evidence>